<keyword evidence="3" id="KW-0786">Thiamine pyrophosphate</keyword>
<comment type="cofactor">
    <cofactor evidence="1">
        <name>thiamine diphosphate</name>
        <dbReference type="ChEBI" id="CHEBI:58937"/>
    </cofactor>
</comment>
<dbReference type="FunFam" id="3.40.50.920:FF:000001">
    <property type="entry name" value="Pyruvate dehydrogenase E1 beta subunit"/>
    <property type="match status" value="1"/>
</dbReference>
<dbReference type="FunFam" id="3.40.50.970:FF:000001">
    <property type="entry name" value="Pyruvate dehydrogenase E1 beta subunit"/>
    <property type="match status" value="1"/>
</dbReference>
<evidence type="ECO:0000259" key="4">
    <source>
        <dbReference type="SMART" id="SM00861"/>
    </source>
</evidence>
<evidence type="ECO:0000256" key="1">
    <source>
        <dbReference type="ARBA" id="ARBA00001964"/>
    </source>
</evidence>
<dbReference type="OrthoDB" id="9771835at2"/>
<dbReference type="Proteomes" id="UP000257143">
    <property type="component" value="Unassembled WGS sequence"/>
</dbReference>
<dbReference type="PANTHER" id="PTHR43257:SF2">
    <property type="entry name" value="PYRUVATE DEHYDROGENASE E1 COMPONENT SUBUNIT BETA"/>
    <property type="match status" value="1"/>
</dbReference>
<dbReference type="NCBIfam" id="NF006667">
    <property type="entry name" value="PRK09212.1"/>
    <property type="match status" value="1"/>
</dbReference>
<feature type="domain" description="Transketolase-like pyrimidine-binding" evidence="4">
    <location>
        <begin position="4"/>
        <end position="177"/>
    </location>
</feature>
<protein>
    <submittedName>
        <fullName evidence="5">Alpha-ketoacid dehydrogenase subunit beta</fullName>
    </submittedName>
</protein>
<dbReference type="SMART" id="SM00861">
    <property type="entry name" value="Transket_pyr"/>
    <property type="match status" value="1"/>
</dbReference>
<dbReference type="EMBL" id="PIOC01000003">
    <property type="protein sequence ID" value="RDW21397.1"/>
    <property type="molecule type" value="Genomic_DNA"/>
</dbReference>
<dbReference type="Pfam" id="PF02779">
    <property type="entry name" value="Transket_pyr"/>
    <property type="match status" value="1"/>
</dbReference>
<dbReference type="Pfam" id="PF02780">
    <property type="entry name" value="Transketolase_C"/>
    <property type="match status" value="1"/>
</dbReference>
<evidence type="ECO:0000256" key="2">
    <source>
        <dbReference type="ARBA" id="ARBA00023002"/>
    </source>
</evidence>
<dbReference type="InterPro" id="IPR009014">
    <property type="entry name" value="Transketo_C/PFOR_II"/>
</dbReference>
<reference evidence="6" key="1">
    <citation type="submission" date="2017-11" db="EMBL/GenBank/DDBJ databases">
        <authorList>
            <person name="Zhu W."/>
        </authorList>
    </citation>
    <scope>NUCLEOTIDE SEQUENCE [LARGE SCALE GENOMIC DNA]</scope>
    <source>
        <strain evidence="6">CAU 1183</strain>
    </source>
</reference>
<keyword evidence="2" id="KW-0560">Oxidoreductase</keyword>
<name>A0A3D8Q0Q3_9BACI</name>
<dbReference type="AlphaFoldDB" id="A0A3D8Q0Q3"/>
<sequence length="327" mass="35276">MAKIRYIQAVEAAMREEMDRDPNVFVMGLDVEAGMSGTTVGMVKDYGKKRVIDTPLSELGYTGLGVGAAMAGLRPIIENDINSLQYLTMEQLVNQAGKLRYMTGGQVNIPLTVRIVASGGGGGMAAQHSDSTYAQLIHMGMKVVVPATPYDAKGLIKQAIREDDPVVIYEPGACYGVRGEVPDEEYTIPLGEADIKHEGTDVTVVAVGHLVNEAVKVAKNLEKEGISVEVVDPRTLFPLDTDTILKSVEKTGHLVVVDDGYRFCSFASEVAAIVADEAFESLKAPIKRVTRPQVPVPYSKVIEMSVLPGKDQIQSTILSLIKQKQNG</sequence>
<dbReference type="SUPFAM" id="SSF52922">
    <property type="entry name" value="TK C-terminal domain-like"/>
    <property type="match status" value="1"/>
</dbReference>
<comment type="caution">
    <text evidence="5">The sequence shown here is derived from an EMBL/GenBank/DDBJ whole genome shotgun (WGS) entry which is preliminary data.</text>
</comment>
<dbReference type="InterPro" id="IPR029061">
    <property type="entry name" value="THDP-binding"/>
</dbReference>
<dbReference type="PANTHER" id="PTHR43257">
    <property type="entry name" value="PYRUVATE DEHYDROGENASE E1 COMPONENT BETA SUBUNIT"/>
    <property type="match status" value="1"/>
</dbReference>
<dbReference type="SUPFAM" id="SSF52518">
    <property type="entry name" value="Thiamin diphosphate-binding fold (THDP-binding)"/>
    <property type="match status" value="1"/>
</dbReference>
<evidence type="ECO:0000313" key="6">
    <source>
        <dbReference type="Proteomes" id="UP000257143"/>
    </source>
</evidence>
<evidence type="ECO:0000256" key="3">
    <source>
        <dbReference type="ARBA" id="ARBA00023052"/>
    </source>
</evidence>
<dbReference type="InterPro" id="IPR033248">
    <property type="entry name" value="Transketolase_C"/>
</dbReference>
<dbReference type="InterPro" id="IPR005475">
    <property type="entry name" value="Transketolase-like_Pyr-bd"/>
</dbReference>
<gene>
    <name evidence="5" type="ORF">CWR48_03050</name>
</gene>
<dbReference type="Gene3D" id="3.40.50.920">
    <property type="match status" value="1"/>
</dbReference>
<organism evidence="5 6">
    <name type="scientific">Oceanobacillus arenosus</name>
    <dbReference type="NCBI Taxonomy" id="1229153"/>
    <lineage>
        <taxon>Bacteria</taxon>
        <taxon>Bacillati</taxon>
        <taxon>Bacillota</taxon>
        <taxon>Bacilli</taxon>
        <taxon>Bacillales</taxon>
        <taxon>Bacillaceae</taxon>
        <taxon>Oceanobacillus</taxon>
    </lineage>
</organism>
<accession>A0A3D8Q0Q3</accession>
<dbReference type="GO" id="GO:0016491">
    <property type="term" value="F:oxidoreductase activity"/>
    <property type="evidence" value="ECO:0007669"/>
    <property type="project" value="UniProtKB-KW"/>
</dbReference>
<keyword evidence="6" id="KW-1185">Reference proteome</keyword>
<proteinExistence type="predicted"/>
<evidence type="ECO:0000313" key="5">
    <source>
        <dbReference type="EMBL" id="RDW21397.1"/>
    </source>
</evidence>
<dbReference type="RefSeq" id="WP_115771568.1">
    <property type="nucleotide sequence ID" value="NZ_PIOC01000003.1"/>
</dbReference>
<dbReference type="Gene3D" id="3.40.50.970">
    <property type="match status" value="1"/>
</dbReference>